<dbReference type="WBParaSite" id="NBR_0002188001-mRNA-1">
    <property type="protein sequence ID" value="NBR_0002188001-mRNA-1"/>
    <property type="gene ID" value="NBR_0002188001"/>
</dbReference>
<dbReference type="GO" id="GO:0016788">
    <property type="term" value="F:hydrolase activity, acting on ester bonds"/>
    <property type="evidence" value="ECO:0007669"/>
    <property type="project" value="InterPro"/>
</dbReference>
<dbReference type="PANTHER" id="PTHR46363:SF1">
    <property type="entry name" value="DEOXYRIBONUCLEASE TATDN2-RELATED"/>
    <property type="match status" value="1"/>
</dbReference>
<dbReference type="EMBL" id="UYSL01027017">
    <property type="protein sequence ID" value="VDL86290.1"/>
    <property type="molecule type" value="Genomic_DNA"/>
</dbReference>
<feature type="domain" description="Phlebovirus glycoprotein G2 fusion" evidence="4">
    <location>
        <begin position="1"/>
        <end position="68"/>
    </location>
</feature>
<evidence type="ECO:0000256" key="2">
    <source>
        <dbReference type="ARBA" id="ARBA00022801"/>
    </source>
</evidence>
<keyword evidence="6" id="KW-1185">Reference proteome</keyword>
<dbReference type="InterPro" id="IPR032466">
    <property type="entry name" value="Metal_Hydrolase"/>
</dbReference>
<dbReference type="InterPro" id="IPR001130">
    <property type="entry name" value="TatD-like"/>
</dbReference>
<evidence type="ECO:0000259" key="4">
    <source>
        <dbReference type="Pfam" id="PF07245"/>
    </source>
</evidence>
<dbReference type="Gene3D" id="3.20.20.140">
    <property type="entry name" value="Metal-dependent hydrolases"/>
    <property type="match status" value="1"/>
</dbReference>
<evidence type="ECO:0000256" key="1">
    <source>
        <dbReference type="ARBA" id="ARBA00009275"/>
    </source>
</evidence>
<dbReference type="Pfam" id="PF01026">
    <property type="entry name" value="TatD_DNase"/>
    <property type="match status" value="1"/>
</dbReference>
<dbReference type="AlphaFoldDB" id="A0A0N4YXA8"/>
<proteinExistence type="inferred from homology"/>
<gene>
    <name evidence="5" type="ORF">NBR_LOCUS21880</name>
</gene>
<reference evidence="5 6" key="2">
    <citation type="submission" date="2018-11" db="EMBL/GenBank/DDBJ databases">
        <authorList>
            <consortium name="Pathogen Informatics"/>
        </authorList>
    </citation>
    <scope>NUCLEOTIDE SEQUENCE [LARGE SCALE GENOMIC DNA]</scope>
</reference>
<evidence type="ECO:0000256" key="3">
    <source>
        <dbReference type="SAM" id="MobiDB-lite"/>
    </source>
</evidence>
<sequence>MNCTLHDNCRCSAAEIKVHCECTHDDIASSFSKLNLKLPLKTPAWEMKKRGEDIIAKIPHLVSADFMIEFNTTFTAITRAETDDRKSYVDKRRKESVDEVEKRYLERTHSYDDILHEVTERFVDSHCHLDFIQKQGCRTNWNSRESAYWHRHFAGCIPNFVDPNLYSERSGTSDLEWILTQVQSPFTLGATYGCHPHYGGRHRHEIYDLLLPMLHNQGKFRCVAIGECGLDYLKNDVDPATQKEVFLLQLRLAKAYDLPVVIHCRSGPKGDAEADCLKIMEEADLPRSHNIHRHCFTETWEVAKDWFTRYDNVYFGFTSVCASWERKDSQRWEVLQKMPIHRMLLETDAPYFRPAQYQQVEEHKRTGWIALPTMAVNVAFIIARAKSMDVNDVIRATTANTQQMYRIEEIPRSTQIPQGEQPTTSTFRAEILVQQDPLDPAEEDLLELADEISDEEIEIAELETADDDSEEKGRSPRPSQRTVNDNKKKMRIAIESVGINFKKSYAEQDMNETHYGQLYVNWRRGQRAPKDGFGGSRRSDTDKMDPYAVSFVMRSMNIIAIL</sequence>
<dbReference type="PANTHER" id="PTHR46363">
    <property type="entry name" value="DEOXYRIBONUCLEASE TATDN2-RELATED"/>
    <property type="match status" value="1"/>
</dbReference>
<feature type="region of interest" description="Disordered" evidence="3">
    <location>
        <begin position="461"/>
        <end position="488"/>
    </location>
</feature>
<dbReference type="CDD" id="cd01310">
    <property type="entry name" value="TatD_DNAse"/>
    <property type="match status" value="1"/>
</dbReference>
<feature type="compositionally biased region" description="Acidic residues" evidence="3">
    <location>
        <begin position="461"/>
        <end position="470"/>
    </location>
</feature>
<evidence type="ECO:0000313" key="7">
    <source>
        <dbReference type="WBParaSite" id="NBR_0002188001-mRNA-1"/>
    </source>
</evidence>
<dbReference type="InterPro" id="IPR018228">
    <property type="entry name" value="DNase_TatD-rel_CS"/>
</dbReference>
<accession>A0A0N4YXA8</accession>
<dbReference type="PROSITE" id="PS01137">
    <property type="entry name" value="TATD_1"/>
    <property type="match status" value="1"/>
</dbReference>
<dbReference type="SUPFAM" id="SSF51556">
    <property type="entry name" value="Metallo-dependent hydrolases"/>
    <property type="match status" value="1"/>
</dbReference>
<dbReference type="Pfam" id="PF07245">
    <property type="entry name" value="Phlebovirus_G2"/>
    <property type="match status" value="1"/>
</dbReference>
<dbReference type="STRING" id="27835.A0A0N4YXA8"/>
<comment type="similarity">
    <text evidence="1">Belongs to the metallo-dependent hydrolases superfamily. TatD-type hydrolase family.</text>
</comment>
<organism evidence="7">
    <name type="scientific">Nippostrongylus brasiliensis</name>
    <name type="common">Rat hookworm</name>
    <dbReference type="NCBI Taxonomy" id="27835"/>
    <lineage>
        <taxon>Eukaryota</taxon>
        <taxon>Metazoa</taxon>
        <taxon>Ecdysozoa</taxon>
        <taxon>Nematoda</taxon>
        <taxon>Chromadorea</taxon>
        <taxon>Rhabditida</taxon>
        <taxon>Rhabditina</taxon>
        <taxon>Rhabditomorpha</taxon>
        <taxon>Strongyloidea</taxon>
        <taxon>Heligmosomidae</taxon>
        <taxon>Nippostrongylus</taxon>
    </lineage>
</organism>
<dbReference type="InterPro" id="IPR009878">
    <property type="entry name" value="Phlebovirus_G2_fusion"/>
</dbReference>
<protein>
    <submittedName>
        <fullName evidence="7">Phlebovirus_G2 domain-containing protein</fullName>
    </submittedName>
</protein>
<dbReference type="Proteomes" id="UP000271162">
    <property type="component" value="Unassembled WGS sequence"/>
</dbReference>
<evidence type="ECO:0000313" key="5">
    <source>
        <dbReference type="EMBL" id="VDL86290.1"/>
    </source>
</evidence>
<evidence type="ECO:0000313" key="6">
    <source>
        <dbReference type="Proteomes" id="UP000271162"/>
    </source>
</evidence>
<name>A0A0N4YXA8_NIPBR</name>
<keyword evidence="2" id="KW-0378">Hydrolase</keyword>
<reference evidence="7" key="1">
    <citation type="submission" date="2017-02" db="UniProtKB">
        <authorList>
            <consortium name="WormBaseParasite"/>
        </authorList>
    </citation>
    <scope>IDENTIFICATION</scope>
</reference>